<organism evidence="1 2">
    <name type="scientific">Priestia megaterium</name>
    <name type="common">Bacillus megaterium</name>
    <dbReference type="NCBI Taxonomy" id="1404"/>
    <lineage>
        <taxon>Bacteria</taxon>
        <taxon>Bacillati</taxon>
        <taxon>Bacillota</taxon>
        <taxon>Bacilli</taxon>
        <taxon>Bacillales</taxon>
        <taxon>Bacillaceae</taxon>
        <taxon>Priestia</taxon>
    </lineage>
</organism>
<dbReference type="RefSeq" id="WP_116075635.1">
    <property type="nucleotide sequence ID" value="NZ_CP187640.1"/>
</dbReference>
<name>A0A3D8X0A2_PRIMG</name>
<proteinExistence type="predicted"/>
<reference evidence="1 2" key="1">
    <citation type="journal article" date="2018" name="Appl. Environ. Microbiol.">
        <title>Antimicrobial susceptibility testing and tentative epidemiological cut-off values of five Bacillus species relevant for use as animal feed additives or for plant protection.</title>
        <authorList>
            <person name="Agerso Y."/>
            <person name="Stuer-Lauridsen B."/>
            <person name="Bjerre K."/>
            <person name="Jensen M.G."/>
            <person name="Johansen E."/>
            <person name="Bennedsen M."/>
            <person name="Brockmann E."/>
            <person name="Nielsen B."/>
        </authorList>
    </citation>
    <scope>NUCLEOTIDE SEQUENCE [LARGE SCALE GENOMIC DNA]</scope>
    <source>
        <strain evidence="1 2">CHCC20162</strain>
    </source>
</reference>
<evidence type="ECO:0000313" key="1">
    <source>
        <dbReference type="EMBL" id="RDZ12899.1"/>
    </source>
</evidence>
<dbReference type="EMBL" id="PQWM01000016">
    <property type="protein sequence ID" value="RDZ12899.1"/>
    <property type="molecule type" value="Genomic_DNA"/>
</dbReference>
<accession>A0A3D8X0A2</accession>
<dbReference type="Proteomes" id="UP000256519">
    <property type="component" value="Unassembled WGS sequence"/>
</dbReference>
<protein>
    <submittedName>
        <fullName evidence="1">Uncharacterized protein</fullName>
    </submittedName>
</protein>
<dbReference type="AlphaFoldDB" id="A0A3D8X0A2"/>
<evidence type="ECO:0000313" key="2">
    <source>
        <dbReference type="Proteomes" id="UP000256519"/>
    </source>
</evidence>
<comment type="caution">
    <text evidence="1">The sequence shown here is derived from an EMBL/GenBank/DDBJ whole genome shotgun (WGS) entry which is preliminary data.</text>
</comment>
<sequence length="101" mass="11496">MVEKLLNLLDSLEAKDHKFLDSIHALNVESDGLLTGESEQVERLIVYVLGGNDKRFEYIQDSGVFMDYANKETSRNELISTIRQVIENNWKGSIQTSVTFS</sequence>
<gene>
    <name evidence="1" type="ORF">C3744_17200</name>
</gene>